<dbReference type="HOGENOM" id="CLU_554390_0_0_1"/>
<protein>
    <submittedName>
        <fullName evidence="2">Uncharacterized protein</fullName>
    </submittedName>
</protein>
<feature type="region of interest" description="Disordered" evidence="1">
    <location>
        <begin position="345"/>
        <end position="366"/>
    </location>
</feature>
<keyword evidence="3" id="KW-1185">Reference proteome</keyword>
<dbReference type="InParanoid" id="W4JSR6"/>
<gene>
    <name evidence="2" type="ORF">HETIRDRAFT_455111</name>
</gene>
<dbReference type="Proteomes" id="UP000030671">
    <property type="component" value="Unassembled WGS sequence"/>
</dbReference>
<sequence>MEEEGKGQGSEGGHAITPYLERPRHLTASPTRPIPPPKPALHTLQLGCTSPPWPRACSTLQRTSLPPLPNPNRRPAERPTLRPSALSSPFHFLSRLLLPPEEPILPVPVRYPTNVPIPTALLAWHQDTGLLSSARWSAATLSPACASCARVVSESAYYVCVLRCVALRDATLCHVTQHGRRGHLPTLSHAVPVNHVLTGPGGSMSVAAASVRTPTTACSQSAQAVHPSINHPLARHLTCSFVISPLRSREPRRVRKETDTPSGPPHTGAHGRSPPSDNRSDPPAHVPMPISSSPSAHLIYTDGATAIAAAAGWLVGESDARPRHTPALPQFKFKYRRINRPGFRSRWHSKRSSRVQTSPGIVPPRDLSACPVAHSSICKRTAPAPGTRSAGPPNPPSARVQFMRWYEYSTDRPSHRQPAPSRIPGLTRPDPRHVLCGLLRASSGCGLLQGFCGILREREKERGEKEEGSGEDFEFDAPALRPCCPCCPCAQP</sequence>
<reference evidence="2 3" key="1">
    <citation type="journal article" date="2012" name="New Phytol.">
        <title>Insight into trade-off between wood decay and parasitism from the genome of a fungal forest pathogen.</title>
        <authorList>
            <person name="Olson A."/>
            <person name="Aerts A."/>
            <person name="Asiegbu F."/>
            <person name="Belbahri L."/>
            <person name="Bouzid O."/>
            <person name="Broberg A."/>
            <person name="Canback B."/>
            <person name="Coutinho P.M."/>
            <person name="Cullen D."/>
            <person name="Dalman K."/>
            <person name="Deflorio G."/>
            <person name="van Diepen L.T."/>
            <person name="Dunand C."/>
            <person name="Duplessis S."/>
            <person name="Durling M."/>
            <person name="Gonthier P."/>
            <person name="Grimwood J."/>
            <person name="Fossdal C.G."/>
            <person name="Hansson D."/>
            <person name="Henrissat B."/>
            <person name="Hietala A."/>
            <person name="Himmelstrand K."/>
            <person name="Hoffmeister D."/>
            <person name="Hogberg N."/>
            <person name="James T.Y."/>
            <person name="Karlsson M."/>
            <person name="Kohler A."/>
            <person name="Kues U."/>
            <person name="Lee Y.H."/>
            <person name="Lin Y.C."/>
            <person name="Lind M."/>
            <person name="Lindquist E."/>
            <person name="Lombard V."/>
            <person name="Lucas S."/>
            <person name="Lunden K."/>
            <person name="Morin E."/>
            <person name="Murat C."/>
            <person name="Park J."/>
            <person name="Raffaello T."/>
            <person name="Rouze P."/>
            <person name="Salamov A."/>
            <person name="Schmutz J."/>
            <person name="Solheim H."/>
            <person name="Stahlberg J."/>
            <person name="Velez H."/>
            <person name="de Vries R.P."/>
            <person name="Wiebenga A."/>
            <person name="Woodward S."/>
            <person name="Yakovlev I."/>
            <person name="Garbelotto M."/>
            <person name="Martin F."/>
            <person name="Grigoriev I.V."/>
            <person name="Stenlid J."/>
        </authorList>
    </citation>
    <scope>NUCLEOTIDE SEQUENCE [LARGE SCALE GENOMIC DNA]</scope>
    <source>
        <strain evidence="2 3">TC 32-1</strain>
    </source>
</reference>
<dbReference type="RefSeq" id="XP_009551471.1">
    <property type="nucleotide sequence ID" value="XM_009553176.1"/>
</dbReference>
<dbReference type="GeneID" id="20676587"/>
<accession>W4JSR6</accession>
<dbReference type="AlphaFoldDB" id="W4JSR6"/>
<evidence type="ECO:0000256" key="1">
    <source>
        <dbReference type="SAM" id="MobiDB-lite"/>
    </source>
</evidence>
<feature type="region of interest" description="Disordered" evidence="1">
    <location>
        <begin position="1"/>
        <end position="46"/>
    </location>
</feature>
<feature type="region of interest" description="Disordered" evidence="1">
    <location>
        <begin position="59"/>
        <end position="83"/>
    </location>
</feature>
<dbReference type="EMBL" id="KI925464">
    <property type="protein sequence ID" value="ETW76583.1"/>
    <property type="molecule type" value="Genomic_DNA"/>
</dbReference>
<evidence type="ECO:0000313" key="3">
    <source>
        <dbReference type="Proteomes" id="UP000030671"/>
    </source>
</evidence>
<feature type="region of interest" description="Disordered" evidence="1">
    <location>
        <begin position="248"/>
        <end position="292"/>
    </location>
</feature>
<evidence type="ECO:0000313" key="2">
    <source>
        <dbReference type="EMBL" id="ETW76583.1"/>
    </source>
</evidence>
<feature type="compositionally biased region" description="Basic and acidic residues" evidence="1">
    <location>
        <begin position="248"/>
        <end position="259"/>
    </location>
</feature>
<feature type="compositionally biased region" description="Low complexity" evidence="1">
    <location>
        <begin position="272"/>
        <end position="283"/>
    </location>
</feature>
<proteinExistence type="predicted"/>
<name>W4JSR6_HETIT</name>
<dbReference type="KEGG" id="hir:HETIRDRAFT_455111"/>
<organism evidence="2 3">
    <name type="scientific">Heterobasidion irregulare (strain TC 32-1)</name>
    <dbReference type="NCBI Taxonomy" id="747525"/>
    <lineage>
        <taxon>Eukaryota</taxon>
        <taxon>Fungi</taxon>
        <taxon>Dikarya</taxon>
        <taxon>Basidiomycota</taxon>
        <taxon>Agaricomycotina</taxon>
        <taxon>Agaricomycetes</taxon>
        <taxon>Russulales</taxon>
        <taxon>Bondarzewiaceae</taxon>
        <taxon>Heterobasidion</taxon>
        <taxon>Heterobasidion annosum species complex</taxon>
    </lineage>
</organism>